<gene>
    <name evidence="4" type="ORF">SAMN04490178_101113</name>
</gene>
<dbReference type="Pfam" id="PF07501">
    <property type="entry name" value="G5"/>
    <property type="match status" value="1"/>
</dbReference>
<dbReference type="Pfam" id="PF04294">
    <property type="entry name" value="VanW"/>
    <property type="match status" value="1"/>
</dbReference>
<evidence type="ECO:0000313" key="5">
    <source>
        <dbReference type="Proteomes" id="UP000198847"/>
    </source>
</evidence>
<dbReference type="InterPro" id="IPR052913">
    <property type="entry name" value="Glycopeptide_resist_protein"/>
</dbReference>
<evidence type="ECO:0000259" key="3">
    <source>
        <dbReference type="PROSITE" id="PS51109"/>
    </source>
</evidence>
<accession>A0A1H8NIS1</accession>
<dbReference type="Proteomes" id="UP000198847">
    <property type="component" value="Unassembled WGS sequence"/>
</dbReference>
<protein>
    <submittedName>
        <fullName evidence="4">Vancomycin resistance protein YoaR, contains peptidoglycan-binding and VanW domains</fullName>
    </submittedName>
</protein>
<dbReference type="SMART" id="SM01208">
    <property type="entry name" value="G5"/>
    <property type="match status" value="1"/>
</dbReference>
<dbReference type="Pfam" id="PF12229">
    <property type="entry name" value="PG_binding_4"/>
    <property type="match status" value="1"/>
</dbReference>
<dbReference type="Gene3D" id="2.20.230.10">
    <property type="entry name" value="Resuscitation-promoting factor rpfb"/>
    <property type="match status" value="1"/>
</dbReference>
<dbReference type="RefSeq" id="WP_091743445.1">
    <property type="nucleotide sequence ID" value="NZ_FODY01000001.1"/>
</dbReference>
<feature type="domain" description="G5" evidence="3">
    <location>
        <begin position="372"/>
        <end position="451"/>
    </location>
</feature>
<dbReference type="EMBL" id="FODY01000001">
    <property type="protein sequence ID" value="SEO29466.1"/>
    <property type="molecule type" value="Genomic_DNA"/>
</dbReference>
<keyword evidence="5" id="KW-1185">Reference proteome</keyword>
<name>A0A1H8NIS1_9FIRM</name>
<reference evidence="4 5" key="1">
    <citation type="submission" date="2016-10" db="EMBL/GenBank/DDBJ databases">
        <authorList>
            <person name="de Groot N.N."/>
        </authorList>
    </citation>
    <scope>NUCLEOTIDE SEQUENCE [LARGE SCALE GENOMIC DNA]</scope>
    <source>
        <strain evidence="4 5">DSM 13305</strain>
    </source>
</reference>
<dbReference type="STRING" id="112903.SAMN04490178_101113"/>
<sequence length="456" mass="50679">MQIASGKRTTNIILFLAIIVLFSSVSLFAANAAFAVRDEIYTGVKIGNIPVGGLSEAEARTKVTTLMNDRLAKNPLILIYKDREWTIQPTEIKLSVDIDSLIKQAYQVGRSGNIIQRLQERYITINKGYQLPINFAYDKEKLSEILTSIATTLNQEPQSAKVVLNGVKIVSIPDTEGLKVDVEATTKAINDKINTDSLPYKVSLVVNVTKPNIVLEDLKSIDDLIASYTTQFNSQNENRVQNIRLAATSVNNILLRPGETFSFNQTVGLRLAEYGYKEAPVFINGKLVPDWGGGVCQVSSTLYNAVLLADMNILERTSHYRPPGYVPLGQDATVADNLLDFKFSNSSEHNIFIGSELTDTHLTIYVFGKSEKRPEITVAATDKKVIEPNTIVKQDPDLELGKEVVESEGEKGFQVTTYRIKQLNGKEISRELLAKDEFPPDDRIVRVGTKNLHDQK</sequence>
<keyword evidence="1 2" id="KW-0732">Signal</keyword>
<evidence type="ECO:0000313" key="4">
    <source>
        <dbReference type="EMBL" id="SEO29466.1"/>
    </source>
</evidence>
<feature type="signal peptide" evidence="2">
    <location>
        <begin position="1"/>
        <end position="29"/>
    </location>
</feature>
<dbReference type="OrthoDB" id="9797191at2"/>
<feature type="chain" id="PRO_5038577444" evidence="2">
    <location>
        <begin position="30"/>
        <end position="456"/>
    </location>
</feature>
<dbReference type="PROSITE" id="PS51109">
    <property type="entry name" value="G5"/>
    <property type="match status" value="1"/>
</dbReference>
<dbReference type="InterPro" id="IPR022029">
    <property type="entry name" value="YoaR-like_PG-bd"/>
</dbReference>
<dbReference type="AlphaFoldDB" id="A0A1H8NIS1"/>
<dbReference type="PANTHER" id="PTHR35788:SF1">
    <property type="entry name" value="EXPORTED PROTEIN"/>
    <property type="match status" value="1"/>
</dbReference>
<dbReference type="PANTHER" id="PTHR35788">
    <property type="entry name" value="EXPORTED PROTEIN-RELATED"/>
    <property type="match status" value="1"/>
</dbReference>
<organism evidence="4 5">
    <name type="scientific">Propionispora vibrioides</name>
    <dbReference type="NCBI Taxonomy" id="112903"/>
    <lineage>
        <taxon>Bacteria</taxon>
        <taxon>Bacillati</taxon>
        <taxon>Bacillota</taxon>
        <taxon>Negativicutes</taxon>
        <taxon>Selenomonadales</taxon>
        <taxon>Sporomusaceae</taxon>
        <taxon>Propionispora</taxon>
    </lineage>
</organism>
<evidence type="ECO:0000256" key="2">
    <source>
        <dbReference type="SAM" id="SignalP"/>
    </source>
</evidence>
<dbReference type="InterPro" id="IPR007391">
    <property type="entry name" value="Vancomycin_resist_VanW"/>
</dbReference>
<evidence type="ECO:0000256" key="1">
    <source>
        <dbReference type="ARBA" id="ARBA00022729"/>
    </source>
</evidence>
<dbReference type="InterPro" id="IPR011098">
    <property type="entry name" value="G5_dom"/>
</dbReference>
<proteinExistence type="predicted"/>